<keyword evidence="3" id="KW-0808">Transferase</keyword>
<feature type="coiled-coil region" evidence="9">
    <location>
        <begin position="276"/>
        <end position="326"/>
    </location>
</feature>
<evidence type="ECO:0000256" key="1">
    <source>
        <dbReference type="ARBA" id="ARBA00007316"/>
    </source>
</evidence>
<dbReference type="InterPro" id="IPR005702">
    <property type="entry name" value="Wzc-like_C"/>
</dbReference>
<dbReference type="GO" id="GO:0004715">
    <property type="term" value="F:non-membrane spanning protein tyrosine kinase activity"/>
    <property type="evidence" value="ECO:0007669"/>
    <property type="project" value="UniProtKB-EC"/>
</dbReference>
<name>A0A1M5BN78_9BACT</name>
<keyword evidence="5" id="KW-0418">Kinase</keyword>
<evidence type="ECO:0000313" key="13">
    <source>
        <dbReference type="EMBL" id="SHF43677.1"/>
    </source>
</evidence>
<feature type="domain" description="Tyrosine-protein kinase G-rich" evidence="12">
    <location>
        <begin position="442"/>
        <end position="517"/>
    </location>
</feature>
<sequence>MEKIDDIIKLIDSKEEEKNQNLLLKYLKHWPWFLALCLLGAFVGYFIFRNSPSAYEVTSRLLVKNEETELSSVQAFNSPRPDARGSSNIEKQIGILQSYSLYKKALANLNWDYSWYQKRLLYYKDLYNNDPFELVIPPNAINAKGGVIEVIMLNDSEYNIQVTGETYLNGYAQEINIDKNLKFGEPFTNEFYNFTLNRKNAVVDETYMLLFNNLDAQTANYMGKTQIFTEQENSNIITISITGNALQKEADFINELTDVFIEFGMEARSSRSKSSEDFINEQLERLKNSLTTSEEKFSDYRRNNQVMNLGQEAQSVYSRLEEIEQEQYLTQLQLDYYKNLQQYIDDANKIEEMVNPSVVGITDSNLSGMLSKLMELYSRREVLSYTVQEKNPAILILEKEIKVVRDGLEESLKSQLIATESKMNSLQQRYLEIQARLRRLPETEKNLISIQREFELNNEIYTYMLQKKTEASISTASIVPEIQVIDPAIVEASRKTGPNLILNLAIGIAGGGILPFILITFLIIFNNKIETITEVEKGSRIPVLEGIMKHKYKSTLPVIQHPRSGIAESFRGLKTNINTLIEGTGSKVISINSLVPGEGKSFISANLAAVLSKTNKKVLLIGADLHKPTLHEFLKVKESIGLRDFLAGEKNIDEIITSTSIPNLNFVQTGTAIENPSDLLDGSKFEKLIDYTRSLFDYIIIDNAPLLLIPDAILTSQFSDISLFVLRIGYSHKAQIKQINKAVDFNRIERSAIVLNDTPESGYGYGYGYRKKYWKKGYGEYKIPKSSV</sequence>
<dbReference type="InterPro" id="IPR050445">
    <property type="entry name" value="Bact_polysacc_biosynth/exp"/>
</dbReference>
<dbReference type="InterPro" id="IPR032807">
    <property type="entry name" value="GNVR"/>
</dbReference>
<keyword evidence="4" id="KW-0547">Nucleotide-binding</keyword>
<dbReference type="RefSeq" id="WP_073002099.1">
    <property type="nucleotide sequence ID" value="NZ_FQUM01000005.1"/>
</dbReference>
<evidence type="ECO:0000256" key="4">
    <source>
        <dbReference type="ARBA" id="ARBA00022741"/>
    </source>
</evidence>
<evidence type="ECO:0000259" key="11">
    <source>
        <dbReference type="Pfam" id="PF13614"/>
    </source>
</evidence>
<protein>
    <recommendedName>
        <fullName evidence="2">non-specific protein-tyrosine kinase</fullName>
        <ecNumber evidence="2">2.7.10.2</ecNumber>
    </recommendedName>
</protein>
<evidence type="ECO:0000256" key="3">
    <source>
        <dbReference type="ARBA" id="ARBA00022679"/>
    </source>
</evidence>
<keyword evidence="9" id="KW-0175">Coiled coil</keyword>
<dbReference type="EC" id="2.7.10.2" evidence="2"/>
<keyword evidence="7" id="KW-0829">Tyrosine-protein kinase</keyword>
<dbReference type="STRING" id="1484053.SAMN05444274_105213"/>
<accession>A0A1M5BN78</accession>
<evidence type="ECO:0000256" key="7">
    <source>
        <dbReference type="ARBA" id="ARBA00023137"/>
    </source>
</evidence>
<keyword evidence="6" id="KW-0067">ATP-binding</keyword>
<dbReference type="Proteomes" id="UP000184164">
    <property type="component" value="Unassembled WGS sequence"/>
</dbReference>
<keyword evidence="10" id="KW-0472">Membrane</keyword>
<feature type="domain" description="AAA" evidence="11">
    <location>
        <begin position="587"/>
        <end position="714"/>
    </location>
</feature>
<evidence type="ECO:0000256" key="10">
    <source>
        <dbReference type="SAM" id="Phobius"/>
    </source>
</evidence>
<dbReference type="Pfam" id="PF13807">
    <property type="entry name" value="GNVR"/>
    <property type="match status" value="1"/>
</dbReference>
<comment type="similarity">
    <text evidence="1">Belongs to the CpsD/CapB family.</text>
</comment>
<dbReference type="Pfam" id="PF13614">
    <property type="entry name" value="AAA_31"/>
    <property type="match status" value="1"/>
</dbReference>
<proteinExistence type="inferred from homology"/>
<evidence type="ECO:0000256" key="8">
    <source>
        <dbReference type="ARBA" id="ARBA00051245"/>
    </source>
</evidence>
<evidence type="ECO:0000256" key="5">
    <source>
        <dbReference type="ARBA" id="ARBA00022777"/>
    </source>
</evidence>
<dbReference type="Gene3D" id="3.40.50.300">
    <property type="entry name" value="P-loop containing nucleotide triphosphate hydrolases"/>
    <property type="match status" value="1"/>
</dbReference>
<organism evidence="13 14">
    <name type="scientific">Mariniphaga anaerophila</name>
    <dbReference type="NCBI Taxonomy" id="1484053"/>
    <lineage>
        <taxon>Bacteria</taxon>
        <taxon>Pseudomonadati</taxon>
        <taxon>Bacteroidota</taxon>
        <taxon>Bacteroidia</taxon>
        <taxon>Marinilabiliales</taxon>
        <taxon>Prolixibacteraceae</taxon>
        <taxon>Mariniphaga</taxon>
    </lineage>
</organism>
<evidence type="ECO:0000259" key="12">
    <source>
        <dbReference type="Pfam" id="PF13807"/>
    </source>
</evidence>
<reference evidence="13 14" key="1">
    <citation type="submission" date="2016-11" db="EMBL/GenBank/DDBJ databases">
        <authorList>
            <person name="Jaros S."/>
            <person name="Januszkiewicz K."/>
            <person name="Wedrychowicz H."/>
        </authorList>
    </citation>
    <scope>NUCLEOTIDE SEQUENCE [LARGE SCALE GENOMIC DNA]</scope>
    <source>
        <strain evidence="13 14">DSM 26910</strain>
    </source>
</reference>
<feature type="coiled-coil region" evidence="9">
    <location>
        <begin position="409"/>
        <end position="436"/>
    </location>
</feature>
<comment type="catalytic activity">
    <reaction evidence="8">
        <text>L-tyrosyl-[protein] + ATP = O-phospho-L-tyrosyl-[protein] + ADP + H(+)</text>
        <dbReference type="Rhea" id="RHEA:10596"/>
        <dbReference type="Rhea" id="RHEA-COMP:10136"/>
        <dbReference type="Rhea" id="RHEA-COMP:20101"/>
        <dbReference type="ChEBI" id="CHEBI:15378"/>
        <dbReference type="ChEBI" id="CHEBI:30616"/>
        <dbReference type="ChEBI" id="CHEBI:46858"/>
        <dbReference type="ChEBI" id="CHEBI:61978"/>
        <dbReference type="ChEBI" id="CHEBI:456216"/>
        <dbReference type="EC" id="2.7.10.2"/>
    </reaction>
</comment>
<dbReference type="AlphaFoldDB" id="A0A1M5BN78"/>
<dbReference type="CDD" id="cd05387">
    <property type="entry name" value="BY-kinase"/>
    <property type="match status" value="1"/>
</dbReference>
<dbReference type="SUPFAM" id="SSF52540">
    <property type="entry name" value="P-loop containing nucleoside triphosphate hydrolases"/>
    <property type="match status" value="1"/>
</dbReference>
<dbReference type="InterPro" id="IPR027417">
    <property type="entry name" value="P-loop_NTPase"/>
</dbReference>
<dbReference type="EMBL" id="FQUM01000005">
    <property type="protein sequence ID" value="SHF43677.1"/>
    <property type="molecule type" value="Genomic_DNA"/>
</dbReference>
<feature type="transmembrane region" description="Helical" evidence="10">
    <location>
        <begin position="30"/>
        <end position="48"/>
    </location>
</feature>
<keyword evidence="14" id="KW-1185">Reference proteome</keyword>
<feature type="transmembrane region" description="Helical" evidence="10">
    <location>
        <begin position="500"/>
        <end position="525"/>
    </location>
</feature>
<dbReference type="OrthoDB" id="9794577at2"/>
<dbReference type="NCBIfam" id="TIGR01007">
    <property type="entry name" value="eps_fam"/>
    <property type="match status" value="1"/>
</dbReference>
<dbReference type="PANTHER" id="PTHR32309:SF13">
    <property type="entry name" value="FERRIC ENTEROBACTIN TRANSPORT PROTEIN FEPE"/>
    <property type="match status" value="1"/>
</dbReference>
<evidence type="ECO:0000256" key="2">
    <source>
        <dbReference type="ARBA" id="ARBA00011903"/>
    </source>
</evidence>
<dbReference type="GO" id="GO:0005524">
    <property type="term" value="F:ATP binding"/>
    <property type="evidence" value="ECO:0007669"/>
    <property type="project" value="UniProtKB-KW"/>
</dbReference>
<gene>
    <name evidence="13" type="ORF">SAMN05444274_105213</name>
</gene>
<dbReference type="PANTHER" id="PTHR32309">
    <property type="entry name" value="TYROSINE-PROTEIN KINASE"/>
    <property type="match status" value="1"/>
</dbReference>
<evidence type="ECO:0000256" key="6">
    <source>
        <dbReference type="ARBA" id="ARBA00022840"/>
    </source>
</evidence>
<dbReference type="InterPro" id="IPR025669">
    <property type="entry name" value="AAA_dom"/>
</dbReference>
<keyword evidence="10" id="KW-1133">Transmembrane helix</keyword>
<keyword evidence="10" id="KW-0812">Transmembrane</keyword>
<evidence type="ECO:0000313" key="14">
    <source>
        <dbReference type="Proteomes" id="UP000184164"/>
    </source>
</evidence>
<dbReference type="GO" id="GO:0005886">
    <property type="term" value="C:plasma membrane"/>
    <property type="evidence" value="ECO:0007669"/>
    <property type="project" value="TreeGrafter"/>
</dbReference>
<evidence type="ECO:0000256" key="9">
    <source>
        <dbReference type="SAM" id="Coils"/>
    </source>
</evidence>